<dbReference type="Proteomes" id="UP000509371">
    <property type="component" value="Chromosome"/>
</dbReference>
<sequence>MILGFHRASLAQRDVAFLQVIVNRQITPRASSYLTYGVSNL</sequence>
<dbReference type="KEGG" id="mpri:MP3633_3257"/>
<gene>
    <name evidence="1" type="ORF">MP3633_3257</name>
</gene>
<reference evidence="1 2" key="1">
    <citation type="submission" date="2020-06" db="EMBL/GenBank/DDBJ databases">
        <authorList>
            <person name="Voronona O.L."/>
            <person name="Aksenova E.I."/>
            <person name="Kunda M.S."/>
            <person name="Semenov A.N."/>
            <person name="Ryzhova N."/>
        </authorList>
    </citation>
    <scope>NUCLEOTIDE SEQUENCE [LARGE SCALE GENOMIC DNA]</scope>
    <source>
        <strain evidence="1 2">MPKMM3633</strain>
    </source>
</reference>
<dbReference type="AlphaFoldDB" id="A0A859CZM9"/>
<accession>A0A859CZM9</accession>
<name>A0A859CZM9_9GAMM</name>
<proteinExistence type="predicted"/>
<organism evidence="1 2">
    <name type="scientific">Marinomonas primoryensis</name>
    <dbReference type="NCBI Taxonomy" id="178399"/>
    <lineage>
        <taxon>Bacteria</taxon>
        <taxon>Pseudomonadati</taxon>
        <taxon>Pseudomonadota</taxon>
        <taxon>Gammaproteobacteria</taxon>
        <taxon>Oceanospirillales</taxon>
        <taxon>Oceanospirillaceae</taxon>
        <taxon>Marinomonas</taxon>
    </lineage>
</organism>
<evidence type="ECO:0000313" key="2">
    <source>
        <dbReference type="Proteomes" id="UP000509371"/>
    </source>
</evidence>
<protein>
    <submittedName>
        <fullName evidence="1">Uncharacterized protein</fullName>
    </submittedName>
</protein>
<dbReference type="EMBL" id="CP054301">
    <property type="protein sequence ID" value="QKK81984.1"/>
    <property type="molecule type" value="Genomic_DNA"/>
</dbReference>
<evidence type="ECO:0000313" key="1">
    <source>
        <dbReference type="EMBL" id="QKK81984.1"/>
    </source>
</evidence>